<dbReference type="InterPro" id="IPR001387">
    <property type="entry name" value="Cro/C1-type_HTH"/>
</dbReference>
<dbReference type="eggNOG" id="COG3620">
    <property type="taxonomic scope" value="Bacteria"/>
</dbReference>
<accession>D0LFE2</accession>
<dbReference type="PANTHER" id="PTHR46558:SF4">
    <property type="entry name" value="DNA-BIDING PHAGE PROTEIN"/>
    <property type="match status" value="1"/>
</dbReference>
<name>D0LFE2_GORB4</name>
<geneLocation type="plasmid" evidence="3 4">
    <name>pGBRO01</name>
</geneLocation>
<dbReference type="KEGG" id="gbr:Gbro_4878"/>
<evidence type="ECO:0000256" key="1">
    <source>
        <dbReference type="ARBA" id="ARBA00023125"/>
    </source>
</evidence>
<sequence>MTGQNDHNDWGSGPMREVDWVVPRGVRSPGFSAAALRNALARESLAAEDLADSIGVSRQAVSSWLTGQTTPSPTSLVRAAEILNLSPADLTPHVAAANVHLADLRVRAGLTQAQFAAKLKIPASTLSDIERGRSRYDDLLASRMAAVLELPEDEVASAWEQAVVDRTRAREQADAARRRRK</sequence>
<dbReference type="PANTHER" id="PTHR46558">
    <property type="entry name" value="TRACRIPTIONAL REGULATORY PROTEIN-RELATED-RELATED"/>
    <property type="match status" value="1"/>
</dbReference>
<dbReference type="Proteomes" id="UP000001219">
    <property type="component" value="Plasmid pGBRO01"/>
</dbReference>
<proteinExistence type="predicted"/>
<dbReference type="Pfam" id="PF13560">
    <property type="entry name" value="HTH_31"/>
    <property type="match status" value="1"/>
</dbReference>
<dbReference type="SUPFAM" id="SSF47413">
    <property type="entry name" value="lambda repressor-like DNA-binding domains"/>
    <property type="match status" value="2"/>
</dbReference>
<keyword evidence="3" id="KW-0614">Plasmid</keyword>
<keyword evidence="1" id="KW-0238">DNA-binding</keyword>
<reference evidence="3 4" key="1">
    <citation type="journal article" date="2010" name="Stand. Genomic Sci.">
        <title>Complete genome sequence of Gordonia bronchialis type strain (3410).</title>
        <authorList>
            <person name="Ivanova N."/>
            <person name="Sikorski J."/>
            <person name="Jando M."/>
            <person name="Lapidus A."/>
            <person name="Nolan M."/>
            <person name="Lucas S."/>
            <person name="Del Rio T.G."/>
            <person name="Tice H."/>
            <person name="Copeland A."/>
            <person name="Cheng J.F."/>
            <person name="Chen F."/>
            <person name="Bruce D."/>
            <person name="Goodwin L."/>
            <person name="Pitluck S."/>
            <person name="Mavromatis K."/>
            <person name="Ovchinnikova G."/>
            <person name="Pati A."/>
            <person name="Chen A."/>
            <person name="Palaniappan K."/>
            <person name="Land M."/>
            <person name="Hauser L."/>
            <person name="Chang Y.J."/>
            <person name="Jeffries C.D."/>
            <person name="Chain P."/>
            <person name="Saunders E."/>
            <person name="Han C."/>
            <person name="Detter J.C."/>
            <person name="Brettin T."/>
            <person name="Rohde M."/>
            <person name="Goker M."/>
            <person name="Bristow J."/>
            <person name="Eisen J.A."/>
            <person name="Markowitz V."/>
            <person name="Hugenholtz P."/>
            <person name="Klenk H.P."/>
            <person name="Kyrpides N.C."/>
        </authorList>
    </citation>
    <scope>NUCLEOTIDE SEQUENCE [LARGE SCALE GENOMIC DNA]</scope>
    <source>
        <strain evidence="4">ATCC 25592 / DSM 43247 / BCRC 13721 / JCM 3198 / KCTC 3076 / NBRC 16047 / NCTC 10667</strain>
        <plasmid evidence="4">pGBRO01</plasmid>
    </source>
</reference>
<dbReference type="CDD" id="cd00093">
    <property type="entry name" value="HTH_XRE"/>
    <property type="match status" value="2"/>
</dbReference>
<dbReference type="EMBL" id="CP001803">
    <property type="protein sequence ID" value="ACY23991.1"/>
    <property type="molecule type" value="Genomic_DNA"/>
</dbReference>
<feature type="domain" description="HTH cro/C1-type" evidence="2">
    <location>
        <begin position="48"/>
        <end position="90"/>
    </location>
</feature>
<evidence type="ECO:0000259" key="2">
    <source>
        <dbReference type="PROSITE" id="PS50943"/>
    </source>
</evidence>
<feature type="domain" description="HTH cro/C1-type" evidence="2">
    <location>
        <begin position="101"/>
        <end position="155"/>
    </location>
</feature>
<evidence type="ECO:0000313" key="3">
    <source>
        <dbReference type="EMBL" id="ACY23991.1"/>
    </source>
</evidence>
<dbReference type="AlphaFoldDB" id="D0LFE2"/>
<dbReference type="GO" id="GO:0003677">
    <property type="term" value="F:DNA binding"/>
    <property type="evidence" value="ECO:0007669"/>
    <property type="project" value="UniProtKB-KW"/>
</dbReference>
<dbReference type="InterPro" id="IPR010982">
    <property type="entry name" value="Lambda_DNA-bd_dom_sf"/>
</dbReference>
<dbReference type="HOGENOM" id="CLU_118112_0_0_11"/>
<gene>
    <name evidence="3" type="ORF">Gbro_4878</name>
</gene>
<evidence type="ECO:0000313" key="4">
    <source>
        <dbReference type="Proteomes" id="UP000001219"/>
    </source>
</evidence>
<dbReference type="PROSITE" id="PS50943">
    <property type="entry name" value="HTH_CROC1"/>
    <property type="match status" value="2"/>
</dbReference>
<dbReference type="Pfam" id="PF01381">
    <property type="entry name" value="HTH_3"/>
    <property type="match status" value="1"/>
</dbReference>
<dbReference type="RefSeq" id="WP_012836462.1">
    <property type="nucleotide sequence ID" value="NC_013442.1"/>
</dbReference>
<dbReference type="Gene3D" id="1.10.260.40">
    <property type="entry name" value="lambda repressor-like DNA-binding domains"/>
    <property type="match status" value="2"/>
</dbReference>
<dbReference type="SMART" id="SM00530">
    <property type="entry name" value="HTH_XRE"/>
    <property type="match status" value="2"/>
</dbReference>
<organism evidence="3 4">
    <name type="scientific">Gordonia bronchialis (strain ATCC 25592 / DSM 43247 / BCRC 13721 / JCM 3198 / KCTC 3076 / NBRC 16047 / NCTC 10667)</name>
    <name type="common">Rhodococcus bronchialis</name>
    <dbReference type="NCBI Taxonomy" id="526226"/>
    <lineage>
        <taxon>Bacteria</taxon>
        <taxon>Bacillati</taxon>
        <taxon>Actinomycetota</taxon>
        <taxon>Actinomycetes</taxon>
        <taxon>Mycobacteriales</taxon>
        <taxon>Gordoniaceae</taxon>
        <taxon>Gordonia</taxon>
    </lineage>
</organism>
<keyword evidence="4" id="KW-1185">Reference proteome</keyword>
<protein>
    <submittedName>
        <fullName evidence="3">Transcriptional regulator, XRE family</fullName>
    </submittedName>
</protein>